<reference evidence="4" key="2">
    <citation type="submission" date="2025-08" db="UniProtKB">
        <authorList>
            <consortium name="Ensembl"/>
        </authorList>
    </citation>
    <scope>IDENTIFICATION</scope>
</reference>
<dbReference type="SUPFAM" id="SSF82199">
    <property type="entry name" value="SET domain"/>
    <property type="match status" value="1"/>
</dbReference>
<dbReference type="GO" id="GO:0034967">
    <property type="term" value="C:Set3 complex"/>
    <property type="evidence" value="ECO:0007669"/>
    <property type="project" value="TreeGrafter"/>
</dbReference>
<dbReference type="SMART" id="SM00317">
    <property type="entry name" value="SET"/>
    <property type="match status" value="1"/>
</dbReference>
<dbReference type="PANTHER" id="PTHR46462">
    <property type="entry name" value="UPSET, ISOFORM A"/>
    <property type="match status" value="1"/>
</dbReference>
<evidence type="ECO:0000256" key="2">
    <source>
        <dbReference type="SAM" id="MobiDB-lite"/>
    </source>
</evidence>
<feature type="region of interest" description="Disordered" evidence="2">
    <location>
        <begin position="358"/>
        <end position="415"/>
    </location>
</feature>
<protein>
    <submittedName>
        <fullName evidence="4">SET domain containing 5</fullName>
    </submittedName>
</protein>
<dbReference type="InterPro" id="IPR001214">
    <property type="entry name" value="SET_dom"/>
</dbReference>
<dbReference type="PROSITE" id="PS50280">
    <property type="entry name" value="SET"/>
    <property type="match status" value="1"/>
</dbReference>
<feature type="region of interest" description="Disordered" evidence="2">
    <location>
        <begin position="109"/>
        <end position="131"/>
    </location>
</feature>
<accession>A0A4W5RFT6</accession>
<dbReference type="GO" id="GO:0070210">
    <property type="term" value="C:Rpd3L-Expanded complex"/>
    <property type="evidence" value="ECO:0007669"/>
    <property type="project" value="TreeGrafter"/>
</dbReference>
<proteinExistence type="predicted"/>
<dbReference type="Pfam" id="PF00856">
    <property type="entry name" value="SET"/>
    <property type="match status" value="1"/>
</dbReference>
<keyword evidence="1" id="KW-0156">Chromatin regulator</keyword>
<dbReference type="STRING" id="62062.ENSHHUP00000087497"/>
<evidence type="ECO:0000256" key="1">
    <source>
        <dbReference type="ARBA" id="ARBA00022853"/>
    </source>
</evidence>
<sequence>MILTNSPVPANDKHNMMLPPDYLKILCNPILDVLLSPQNVRTVQGSLLLACPGGNLFCQVPVNAQVSLALLVGDSSATESGDEEVSPATVSYTATQHTPTSITLTVNRVKRNKSKKRKKSTEKARGVPKGKKIKAFREGSRKSMRMKASAVDETTAEGWESRIRQWTDQYEEATANQYSADVQTLLQLHLLGSQMQLQLGRVTRVQKHRKILRASRDLEPDTLIIEYRGKVMLKQQFEVNGHFFKKPYPFVLFYSKFNDVEMCVDARTFGNDARFIRRSCTPSAEVRHMIADGMIHLCIYAVTQIIKDAEVTIGFDYEFNSCNYKVDCACYKSNQQNCPVLKHNLSPRETLLCHATGSLPPSSQIPGHTGAETRRRKAQRREMEGPGGGKGPCGTSDDSNQPPEESGEVRETLQGSVSLGNSDTEVCVLSWCKDVRVCVYV</sequence>
<evidence type="ECO:0000259" key="3">
    <source>
        <dbReference type="PROSITE" id="PS50280"/>
    </source>
</evidence>
<dbReference type="Ensembl" id="ENSHHUT00000090232.1">
    <property type="protein sequence ID" value="ENSHHUP00000087497.1"/>
    <property type="gene ID" value="ENSHHUG00000050607.1"/>
</dbReference>
<dbReference type="GO" id="GO:0006355">
    <property type="term" value="P:regulation of DNA-templated transcription"/>
    <property type="evidence" value="ECO:0007669"/>
    <property type="project" value="TreeGrafter"/>
</dbReference>
<evidence type="ECO:0000313" key="5">
    <source>
        <dbReference type="Proteomes" id="UP000314982"/>
    </source>
</evidence>
<dbReference type="Proteomes" id="UP000314982">
    <property type="component" value="Unassembled WGS sequence"/>
</dbReference>
<dbReference type="GO" id="GO:0006325">
    <property type="term" value="P:chromatin organization"/>
    <property type="evidence" value="ECO:0007669"/>
    <property type="project" value="UniProtKB-KW"/>
</dbReference>
<dbReference type="InterPro" id="IPR046341">
    <property type="entry name" value="SET_dom_sf"/>
</dbReference>
<keyword evidence="5" id="KW-1185">Reference proteome</keyword>
<dbReference type="Gene3D" id="2.170.270.10">
    <property type="entry name" value="SET domain"/>
    <property type="match status" value="1"/>
</dbReference>
<dbReference type="GeneTree" id="ENSGT00940000157446"/>
<name>A0A4W5RFT6_9TELE</name>
<reference evidence="4" key="3">
    <citation type="submission" date="2025-09" db="UniProtKB">
        <authorList>
            <consortium name="Ensembl"/>
        </authorList>
    </citation>
    <scope>IDENTIFICATION</scope>
</reference>
<dbReference type="AlphaFoldDB" id="A0A4W5RFT6"/>
<evidence type="ECO:0000313" key="4">
    <source>
        <dbReference type="Ensembl" id="ENSHHUP00000087497.1"/>
    </source>
</evidence>
<organism evidence="4 5">
    <name type="scientific">Hucho hucho</name>
    <name type="common">huchen</name>
    <dbReference type="NCBI Taxonomy" id="62062"/>
    <lineage>
        <taxon>Eukaryota</taxon>
        <taxon>Metazoa</taxon>
        <taxon>Chordata</taxon>
        <taxon>Craniata</taxon>
        <taxon>Vertebrata</taxon>
        <taxon>Euteleostomi</taxon>
        <taxon>Actinopterygii</taxon>
        <taxon>Neopterygii</taxon>
        <taxon>Teleostei</taxon>
        <taxon>Protacanthopterygii</taxon>
        <taxon>Salmoniformes</taxon>
        <taxon>Salmonidae</taxon>
        <taxon>Salmoninae</taxon>
        <taxon>Hucho</taxon>
    </lineage>
</organism>
<dbReference type="PANTHER" id="PTHR46462:SF1">
    <property type="entry name" value="HISTONE-LYSINE N-METHYLTRANSFERASE SETD5"/>
    <property type="match status" value="1"/>
</dbReference>
<feature type="domain" description="SET" evidence="3">
    <location>
        <begin position="195"/>
        <end position="316"/>
    </location>
</feature>
<reference evidence="5" key="1">
    <citation type="submission" date="2018-06" db="EMBL/GenBank/DDBJ databases">
        <title>Genome assembly of Danube salmon.</title>
        <authorList>
            <person name="Macqueen D.J."/>
            <person name="Gundappa M.K."/>
        </authorList>
    </citation>
    <scope>NUCLEOTIDE SEQUENCE [LARGE SCALE GENOMIC DNA]</scope>
</reference>